<organism evidence="9 10">
    <name type="scientific">Coniochaeta pulveracea</name>
    <dbReference type="NCBI Taxonomy" id="177199"/>
    <lineage>
        <taxon>Eukaryota</taxon>
        <taxon>Fungi</taxon>
        <taxon>Dikarya</taxon>
        <taxon>Ascomycota</taxon>
        <taxon>Pezizomycotina</taxon>
        <taxon>Sordariomycetes</taxon>
        <taxon>Sordariomycetidae</taxon>
        <taxon>Coniochaetales</taxon>
        <taxon>Coniochaetaceae</taxon>
        <taxon>Coniochaeta</taxon>
    </lineage>
</organism>
<dbReference type="PANTHER" id="PTHR33938:SF2">
    <property type="entry name" value="CARBOXYLIC ESTER HYDROLASE"/>
    <property type="match status" value="1"/>
</dbReference>
<evidence type="ECO:0000313" key="10">
    <source>
        <dbReference type="Proteomes" id="UP000275385"/>
    </source>
</evidence>
<evidence type="ECO:0000256" key="1">
    <source>
        <dbReference type="ARBA" id="ARBA00006249"/>
    </source>
</evidence>
<evidence type="ECO:0000256" key="5">
    <source>
        <dbReference type="ARBA" id="ARBA00022801"/>
    </source>
</evidence>
<evidence type="ECO:0000256" key="6">
    <source>
        <dbReference type="ARBA" id="ARBA00022837"/>
    </source>
</evidence>
<dbReference type="Proteomes" id="UP000275385">
    <property type="component" value="Unassembled WGS sequence"/>
</dbReference>
<dbReference type="EMBL" id="QVQW01000011">
    <property type="protein sequence ID" value="RKU47004.1"/>
    <property type="molecule type" value="Genomic_DNA"/>
</dbReference>
<dbReference type="PANTHER" id="PTHR33938">
    <property type="entry name" value="FERULOYL ESTERASE B-RELATED"/>
    <property type="match status" value="1"/>
</dbReference>
<keyword evidence="3" id="KW-0479">Metal-binding</keyword>
<evidence type="ECO:0000256" key="4">
    <source>
        <dbReference type="ARBA" id="ARBA00022729"/>
    </source>
</evidence>
<proteinExistence type="inferred from homology"/>
<keyword evidence="2" id="KW-0719">Serine esterase</keyword>
<comment type="similarity">
    <text evidence="1 8">Belongs to the tannase family.</text>
</comment>
<keyword evidence="7" id="KW-1015">Disulfide bond</keyword>
<protein>
    <recommendedName>
        <fullName evidence="8">Carboxylic ester hydrolase</fullName>
        <ecNumber evidence="8">3.1.1.-</ecNumber>
    </recommendedName>
</protein>
<accession>A0A420YGL2</accession>
<dbReference type="EC" id="3.1.1.-" evidence="8"/>
<keyword evidence="4" id="KW-0732">Signal</keyword>
<dbReference type="GO" id="GO:0030600">
    <property type="term" value="F:feruloyl esterase activity"/>
    <property type="evidence" value="ECO:0007669"/>
    <property type="project" value="UniProtKB-ARBA"/>
</dbReference>
<keyword evidence="10" id="KW-1185">Reference proteome</keyword>
<keyword evidence="6" id="KW-0106">Calcium</keyword>
<dbReference type="GO" id="GO:0046872">
    <property type="term" value="F:metal ion binding"/>
    <property type="evidence" value="ECO:0007669"/>
    <property type="project" value="UniProtKB-KW"/>
</dbReference>
<sequence length="595" mass="65208">MIIRVVTSAMVPGFRVINCDVAYPWHWYRSCSVPYYLRLPILNRYAPMMMIFCLPLIWTLLSACNAEPLPGRRQCNRCIASTFTTSLPNGASIERISSVSAGGSYGEGTSDLGYPSDAQNLTAVCAVTVRVTVSPTSQYRFGLFLPRPADWNGKFLAVGGYSQAGGINWPDMGQGPHYGFATLSTDTGHNSTAADLNWATPDRLLDWGYRALNGSVFLGKALTKAYYREPIRYSYWSGCSTGGRQGLKEIQISPESFDGALVGAPAWDTKHLFPWITKIATYNLPVNDSKHLDLPQFGLLAAAVLAQCDGQDGLNDTIIPSPDTCKLDPTAIQCGDPRSNPTNCLSTAQVQTARNIYSDYITGDGKFVSHGFTPGSENQWATFLLSGALEDFDVRYERFWLYNDSSWPWTKYTDAVVTDSERINPGNATADAFDISAFKRRGGKVLMYHGLADGVVPTKSSDLYLNRTMKALQSSNLQDFFRLFYVPGMAHCWFTQPEVNAPWALGGAGQATQLLSQAAFGQGWSVPGYEGLAKYDALVALMDWVEKGKAVESVVATTWNATGNVSRQRPLCPWPKKAVYGGRGNTNLADSWSCS</sequence>
<dbReference type="OrthoDB" id="3039123at2759"/>
<evidence type="ECO:0000313" key="9">
    <source>
        <dbReference type="EMBL" id="RKU47004.1"/>
    </source>
</evidence>
<evidence type="ECO:0000256" key="8">
    <source>
        <dbReference type="RuleBase" id="RU361238"/>
    </source>
</evidence>
<evidence type="ECO:0000256" key="3">
    <source>
        <dbReference type="ARBA" id="ARBA00022723"/>
    </source>
</evidence>
<reference evidence="9 10" key="1">
    <citation type="submission" date="2018-08" db="EMBL/GenBank/DDBJ databases">
        <title>Draft genome of the lignicolous fungus Coniochaeta pulveracea.</title>
        <authorList>
            <person name="Borstlap C.J."/>
            <person name="De Witt R.N."/>
            <person name="Botha A."/>
            <person name="Volschenk H."/>
        </authorList>
    </citation>
    <scope>NUCLEOTIDE SEQUENCE [LARGE SCALE GENOMIC DNA]</scope>
    <source>
        <strain evidence="9 10">CAB683</strain>
    </source>
</reference>
<name>A0A420YGL2_9PEZI</name>
<dbReference type="Pfam" id="PF07519">
    <property type="entry name" value="Tannase"/>
    <property type="match status" value="2"/>
</dbReference>
<evidence type="ECO:0000256" key="2">
    <source>
        <dbReference type="ARBA" id="ARBA00022487"/>
    </source>
</evidence>
<dbReference type="InterPro" id="IPR011118">
    <property type="entry name" value="Tannase/feruloyl_esterase"/>
</dbReference>
<dbReference type="AlphaFoldDB" id="A0A420YGL2"/>
<comment type="caution">
    <text evidence="9">The sequence shown here is derived from an EMBL/GenBank/DDBJ whole genome shotgun (WGS) entry which is preliminary data.</text>
</comment>
<evidence type="ECO:0000256" key="7">
    <source>
        <dbReference type="ARBA" id="ARBA00023157"/>
    </source>
</evidence>
<dbReference type="InterPro" id="IPR029058">
    <property type="entry name" value="AB_hydrolase_fold"/>
</dbReference>
<gene>
    <name evidence="9" type="ORF">DL546_007877</name>
</gene>
<dbReference type="SUPFAM" id="SSF53474">
    <property type="entry name" value="alpha/beta-Hydrolases"/>
    <property type="match status" value="1"/>
</dbReference>
<keyword evidence="5 8" id="KW-0378">Hydrolase</keyword>